<dbReference type="PROSITE" id="PS51677">
    <property type="entry name" value="NODB"/>
    <property type="match status" value="1"/>
</dbReference>
<organism evidence="5 6">
    <name type="scientific">Luteolibacter yonseiensis</name>
    <dbReference type="NCBI Taxonomy" id="1144680"/>
    <lineage>
        <taxon>Bacteria</taxon>
        <taxon>Pseudomonadati</taxon>
        <taxon>Verrucomicrobiota</taxon>
        <taxon>Verrucomicrobiia</taxon>
        <taxon>Verrucomicrobiales</taxon>
        <taxon>Verrucomicrobiaceae</taxon>
        <taxon>Luteolibacter</taxon>
    </lineage>
</organism>
<reference evidence="5" key="1">
    <citation type="submission" date="2021-01" db="EMBL/GenBank/DDBJ databases">
        <title>Modified the classification status of verrucomicrobia.</title>
        <authorList>
            <person name="Feng X."/>
        </authorList>
    </citation>
    <scope>NUCLEOTIDE SEQUENCE</scope>
    <source>
        <strain evidence="5">JCM 18052</strain>
    </source>
</reference>
<dbReference type="InterPro" id="IPR011330">
    <property type="entry name" value="Glyco_hydro/deAcase_b/a-brl"/>
</dbReference>
<dbReference type="Gene3D" id="3.20.20.370">
    <property type="entry name" value="Glycoside hydrolase/deacetylase"/>
    <property type="match status" value="1"/>
</dbReference>
<dbReference type="GO" id="GO:0016020">
    <property type="term" value="C:membrane"/>
    <property type="evidence" value="ECO:0007669"/>
    <property type="project" value="TreeGrafter"/>
</dbReference>
<dbReference type="EMBL" id="JAENIK010000012">
    <property type="protein sequence ID" value="MBK1817250.1"/>
    <property type="molecule type" value="Genomic_DNA"/>
</dbReference>
<name>A0A934VCK9_9BACT</name>
<proteinExistence type="predicted"/>
<gene>
    <name evidence="5" type="ORF">JIN84_16640</name>
</gene>
<keyword evidence="1" id="KW-0479">Metal-binding</keyword>
<dbReference type="PANTHER" id="PTHR10587">
    <property type="entry name" value="GLYCOSYL TRANSFERASE-RELATED"/>
    <property type="match status" value="1"/>
</dbReference>
<dbReference type="GO" id="GO:0016810">
    <property type="term" value="F:hydrolase activity, acting on carbon-nitrogen (but not peptide) bonds"/>
    <property type="evidence" value="ECO:0007669"/>
    <property type="project" value="InterPro"/>
</dbReference>
<evidence type="ECO:0000313" key="5">
    <source>
        <dbReference type="EMBL" id="MBK1817250.1"/>
    </source>
</evidence>
<dbReference type="InterPro" id="IPR050248">
    <property type="entry name" value="Polysacc_deacetylase_ArnD"/>
</dbReference>
<sequence>MLSSLTRRGFLAATATLASCTPAEPLRPKVPPTPSGAAPVKTQSNSAYRTPPVKGPVPRNPDIAQSSNFSSSSGISFSRVLVSGNYVAMTFDDGPHPQNTPRLLDMLRARNIKATFYVIGRSVDQYPQVVRRTVAEGHEIGNHTHTHRLLSKLSDAEVRSELTRCRDAVGRAAGVQPRTMRPPYGGLLQRQREWVHAEFDYPTILWSVDPLDWKRPGAGVISSRILGGASAGGIILAHDLHAQTVDAMPATLDGLLRRGFKFVTVSQLLAMKTTAPTAQASEAPANS</sequence>
<feature type="domain" description="NodB homology" evidence="4">
    <location>
        <begin position="85"/>
        <end position="263"/>
    </location>
</feature>
<evidence type="ECO:0000313" key="6">
    <source>
        <dbReference type="Proteomes" id="UP000600139"/>
    </source>
</evidence>
<comment type="caution">
    <text evidence="5">The sequence shown here is derived from an EMBL/GenBank/DDBJ whole genome shotgun (WGS) entry which is preliminary data.</text>
</comment>
<dbReference type="InterPro" id="IPR002509">
    <property type="entry name" value="NODB_dom"/>
</dbReference>
<evidence type="ECO:0000259" key="4">
    <source>
        <dbReference type="PROSITE" id="PS51677"/>
    </source>
</evidence>
<evidence type="ECO:0000256" key="2">
    <source>
        <dbReference type="ARBA" id="ARBA00022801"/>
    </source>
</evidence>
<keyword evidence="2" id="KW-0378">Hydrolase</keyword>
<keyword evidence="6" id="KW-1185">Reference proteome</keyword>
<dbReference type="AlphaFoldDB" id="A0A934VCK9"/>
<protein>
    <submittedName>
        <fullName evidence="5">Polysaccharide deacetylase family protein</fullName>
    </submittedName>
</protein>
<dbReference type="GO" id="GO:0046872">
    <property type="term" value="F:metal ion binding"/>
    <property type="evidence" value="ECO:0007669"/>
    <property type="project" value="UniProtKB-KW"/>
</dbReference>
<accession>A0A934VCK9</accession>
<evidence type="ECO:0000256" key="1">
    <source>
        <dbReference type="ARBA" id="ARBA00022723"/>
    </source>
</evidence>
<dbReference type="SUPFAM" id="SSF88713">
    <property type="entry name" value="Glycoside hydrolase/deacetylase"/>
    <property type="match status" value="1"/>
</dbReference>
<dbReference type="Pfam" id="PF01522">
    <property type="entry name" value="Polysacc_deac_1"/>
    <property type="match status" value="1"/>
</dbReference>
<feature type="region of interest" description="Disordered" evidence="3">
    <location>
        <begin position="21"/>
        <end position="73"/>
    </location>
</feature>
<dbReference type="Proteomes" id="UP000600139">
    <property type="component" value="Unassembled WGS sequence"/>
</dbReference>
<evidence type="ECO:0000256" key="3">
    <source>
        <dbReference type="SAM" id="MobiDB-lite"/>
    </source>
</evidence>
<dbReference type="PROSITE" id="PS51257">
    <property type="entry name" value="PROKAR_LIPOPROTEIN"/>
    <property type="match status" value="1"/>
</dbReference>
<dbReference type="PANTHER" id="PTHR10587:SF133">
    <property type="entry name" value="CHITIN DEACETYLASE 1-RELATED"/>
    <property type="match status" value="1"/>
</dbReference>
<dbReference type="GO" id="GO:0005975">
    <property type="term" value="P:carbohydrate metabolic process"/>
    <property type="evidence" value="ECO:0007669"/>
    <property type="project" value="InterPro"/>
</dbReference>